<evidence type="ECO:0000313" key="2">
    <source>
        <dbReference type="Proteomes" id="UP000621455"/>
    </source>
</evidence>
<protein>
    <submittedName>
        <fullName evidence="1">Uncharacterized protein</fullName>
    </submittedName>
</protein>
<organism evidence="1 2">
    <name type="scientific">Massilia frigida</name>
    <dbReference type="NCBI Taxonomy" id="2609281"/>
    <lineage>
        <taxon>Bacteria</taxon>
        <taxon>Pseudomonadati</taxon>
        <taxon>Pseudomonadota</taxon>
        <taxon>Betaproteobacteria</taxon>
        <taxon>Burkholderiales</taxon>
        <taxon>Oxalobacteraceae</taxon>
        <taxon>Telluria group</taxon>
        <taxon>Massilia</taxon>
    </lineage>
</organism>
<name>A0ABX0N0N2_9BURK</name>
<dbReference type="RefSeq" id="WP_167085790.1">
    <property type="nucleotide sequence ID" value="NZ_WHJG01000004.1"/>
</dbReference>
<comment type="caution">
    <text evidence="1">The sequence shown here is derived from an EMBL/GenBank/DDBJ whole genome shotgun (WGS) entry which is preliminary data.</text>
</comment>
<accession>A0ABX0N0N2</accession>
<dbReference type="EMBL" id="WHJG01000004">
    <property type="protein sequence ID" value="NHZ78811.1"/>
    <property type="molecule type" value="Genomic_DNA"/>
</dbReference>
<keyword evidence="2" id="KW-1185">Reference proteome</keyword>
<proteinExistence type="predicted"/>
<evidence type="ECO:0000313" key="1">
    <source>
        <dbReference type="EMBL" id="NHZ78811.1"/>
    </source>
</evidence>
<reference evidence="1 2" key="1">
    <citation type="submission" date="2019-10" db="EMBL/GenBank/DDBJ databases">
        <title>Taxonomy of Antarctic Massilia spp.: description of Massilia rubra sp. nov., Massilia aquatica sp. nov., Massilia mucilaginosa sp. nov., Massilia frigida sp. nov. isolated from streams, lakes and regoliths.</title>
        <authorList>
            <person name="Holochova P."/>
            <person name="Sedlacek I."/>
            <person name="Kralova S."/>
            <person name="Maslanova I."/>
            <person name="Busse H.-J."/>
            <person name="Stankova E."/>
            <person name="Vrbovska V."/>
            <person name="Kovarovic V."/>
            <person name="Bartak M."/>
            <person name="Svec P."/>
            <person name="Pantucek R."/>
        </authorList>
    </citation>
    <scope>NUCLEOTIDE SEQUENCE [LARGE SCALE GENOMIC DNA]</scope>
    <source>
        <strain evidence="1 2">CCM 8695</strain>
    </source>
</reference>
<sequence>MKLTMFVGEGFDEELTQLAATRVDCLMAGNQVVKVTCPQGADFIGHDGTRLHRPGGWNATELCDLARLAAHIRDAMDEHLSARADRLAHDRAMAMFA</sequence>
<dbReference type="Proteomes" id="UP000621455">
    <property type="component" value="Unassembled WGS sequence"/>
</dbReference>
<gene>
    <name evidence="1" type="ORF">F2P44_05890</name>
</gene>